<sequence length="80" mass="8631">MINRNSIELLGWIGAVLILLMFALNSLGHINTHSTNYQLGNLTGACFIAIASMVKNAWPAAFLNICWALVAVFSLALQLG</sequence>
<protein>
    <recommendedName>
        <fullName evidence="2">CBU-0592-like domain-containing protein</fullName>
    </recommendedName>
</protein>
<evidence type="ECO:0000313" key="4">
    <source>
        <dbReference type="Proteomes" id="UP000441399"/>
    </source>
</evidence>
<feature type="domain" description="CBU-0592-like" evidence="2">
    <location>
        <begin position="8"/>
        <end position="76"/>
    </location>
</feature>
<evidence type="ECO:0000313" key="3">
    <source>
        <dbReference type="EMBL" id="CAA0092195.1"/>
    </source>
</evidence>
<feature type="transmembrane region" description="Helical" evidence="1">
    <location>
        <begin position="61"/>
        <end position="79"/>
    </location>
</feature>
<keyword evidence="4" id="KW-1185">Reference proteome</keyword>
<dbReference type="EMBL" id="CACSIO010000002">
    <property type="protein sequence ID" value="CAA0092195.1"/>
    <property type="molecule type" value="Genomic_DNA"/>
</dbReference>
<dbReference type="OrthoDB" id="3256397at2"/>
<evidence type="ECO:0000256" key="1">
    <source>
        <dbReference type="SAM" id="Phobius"/>
    </source>
</evidence>
<feature type="transmembrane region" description="Helical" evidence="1">
    <location>
        <begin position="9"/>
        <end position="30"/>
    </location>
</feature>
<accession>A0A5S9NP88</accession>
<keyword evidence="1" id="KW-0472">Membrane</keyword>
<dbReference type="NCBIfam" id="NF047864">
    <property type="entry name" value="CBU_0592_membra"/>
    <property type="match status" value="1"/>
</dbReference>
<dbReference type="Pfam" id="PF26604">
    <property type="entry name" value="CBU_0592"/>
    <property type="match status" value="1"/>
</dbReference>
<dbReference type="Proteomes" id="UP000441399">
    <property type="component" value="Unassembled WGS sequence"/>
</dbReference>
<keyword evidence="1" id="KW-0812">Transmembrane</keyword>
<organism evidence="3 4">
    <name type="scientific">BD1-7 clade bacterium</name>
    <dbReference type="NCBI Taxonomy" id="2029982"/>
    <lineage>
        <taxon>Bacteria</taxon>
        <taxon>Pseudomonadati</taxon>
        <taxon>Pseudomonadota</taxon>
        <taxon>Gammaproteobacteria</taxon>
        <taxon>Cellvibrionales</taxon>
        <taxon>Spongiibacteraceae</taxon>
        <taxon>BD1-7 clade</taxon>
    </lineage>
</organism>
<name>A0A5S9NP88_9GAMM</name>
<evidence type="ECO:0000259" key="2">
    <source>
        <dbReference type="Pfam" id="PF26604"/>
    </source>
</evidence>
<proteinExistence type="predicted"/>
<keyword evidence="1" id="KW-1133">Transmembrane helix</keyword>
<reference evidence="3 4" key="1">
    <citation type="submission" date="2019-11" db="EMBL/GenBank/DDBJ databases">
        <authorList>
            <person name="Holert J."/>
        </authorList>
    </citation>
    <scope>NUCLEOTIDE SEQUENCE [LARGE SCALE GENOMIC DNA]</scope>
    <source>
        <strain evidence="3">SB11_3</strain>
    </source>
</reference>
<dbReference type="AlphaFoldDB" id="A0A5S9NP88"/>
<gene>
    <name evidence="3" type="ORF">OPDIPICF_03776</name>
</gene>
<dbReference type="InterPro" id="IPR058058">
    <property type="entry name" value="CBU_0592-like"/>
</dbReference>